<sequence>MQGRFTSTRMSSRRAEAAATRSENLKNVTSTNRYSVLPSKVNFATIFSD</sequence>
<protein>
    <submittedName>
        <fullName evidence="2">Uncharacterized protein</fullName>
    </submittedName>
</protein>
<dbReference type="EMBL" id="GBRH01167723">
    <property type="protein sequence ID" value="JAE30173.1"/>
    <property type="molecule type" value="Transcribed_RNA"/>
</dbReference>
<feature type="region of interest" description="Disordered" evidence="1">
    <location>
        <begin position="1"/>
        <end position="25"/>
    </location>
</feature>
<name>A0A0A9HB99_ARUDO</name>
<reference evidence="2" key="2">
    <citation type="journal article" date="2015" name="Data Brief">
        <title>Shoot transcriptome of the giant reed, Arundo donax.</title>
        <authorList>
            <person name="Barrero R.A."/>
            <person name="Guerrero F.D."/>
            <person name="Moolhuijzen P."/>
            <person name="Goolsby J.A."/>
            <person name="Tidwell J."/>
            <person name="Bellgard S.E."/>
            <person name="Bellgard M.I."/>
        </authorList>
    </citation>
    <scope>NUCLEOTIDE SEQUENCE</scope>
    <source>
        <tissue evidence="2">Shoot tissue taken approximately 20 cm above the soil surface</tissue>
    </source>
</reference>
<feature type="compositionally biased region" description="Low complexity" evidence="1">
    <location>
        <begin position="1"/>
        <end position="10"/>
    </location>
</feature>
<evidence type="ECO:0000256" key="1">
    <source>
        <dbReference type="SAM" id="MobiDB-lite"/>
    </source>
</evidence>
<organism evidence="2">
    <name type="scientific">Arundo donax</name>
    <name type="common">Giant reed</name>
    <name type="synonym">Donax arundinaceus</name>
    <dbReference type="NCBI Taxonomy" id="35708"/>
    <lineage>
        <taxon>Eukaryota</taxon>
        <taxon>Viridiplantae</taxon>
        <taxon>Streptophyta</taxon>
        <taxon>Embryophyta</taxon>
        <taxon>Tracheophyta</taxon>
        <taxon>Spermatophyta</taxon>
        <taxon>Magnoliopsida</taxon>
        <taxon>Liliopsida</taxon>
        <taxon>Poales</taxon>
        <taxon>Poaceae</taxon>
        <taxon>PACMAD clade</taxon>
        <taxon>Arundinoideae</taxon>
        <taxon>Arundineae</taxon>
        <taxon>Arundo</taxon>
    </lineage>
</organism>
<accession>A0A0A9HB99</accession>
<evidence type="ECO:0000313" key="2">
    <source>
        <dbReference type="EMBL" id="JAE30173.1"/>
    </source>
</evidence>
<proteinExistence type="predicted"/>
<reference evidence="2" key="1">
    <citation type="submission" date="2014-09" db="EMBL/GenBank/DDBJ databases">
        <authorList>
            <person name="Magalhaes I.L.F."/>
            <person name="Oliveira U."/>
            <person name="Santos F.R."/>
            <person name="Vidigal T.H.D.A."/>
            <person name="Brescovit A.D."/>
            <person name="Santos A.J."/>
        </authorList>
    </citation>
    <scope>NUCLEOTIDE SEQUENCE</scope>
    <source>
        <tissue evidence="2">Shoot tissue taken approximately 20 cm above the soil surface</tissue>
    </source>
</reference>
<dbReference type="AlphaFoldDB" id="A0A0A9HB99"/>